<feature type="non-terminal residue" evidence="1">
    <location>
        <position position="480"/>
    </location>
</feature>
<dbReference type="EMBL" id="BARS01000585">
    <property type="protein sequence ID" value="GAF79601.1"/>
    <property type="molecule type" value="Genomic_DNA"/>
</dbReference>
<feature type="non-terminal residue" evidence="1">
    <location>
        <position position="1"/>
    </location>
</feature>
<protein>
    <submittedName>
        <fullName evidence="1">Uncharacterized protein</fullName>
    </submittedName>
</protein>
<accession>X0SWU7</accession>
<dbReference type="AlphaFoldDB" id="X0SWU7"/>
<comment type="caution">
    <text evidence="1">The sequence shown here is derived from an EMBL/GenBank/DDBJ whole genome shotgun (WGS) entry which is preliminary data.</text>
</comment>
<evidence type="ECO:0000313" key="1">
    <source>
        <dbReference type="EMBL" id="GAF79601.1"/>
    </source>
</evidence>
<proteinExistence type="predicted"/>
<organism evidence="1">
    <name type="scientific">marine sediment metagenome</name>
    <dbReference type="NCBI Taxonomy" id="412755"/>
    <lineage>
        <taxon>unclassified sequences</taxon>
        <taxon>metagenomes</taxon>
        <taxon>ecological metagenomes</taxon>
    </lineage>
</organism>
<sequence>FQTIDPFSPMANFTIREVMQDNLEPEERTTIFKYFNRRSVKNKLKKLLTDPAQRELIENSPLHAAVYGYQMWIAGTFKLTTASQETAQSAQDFAESSERPFDPRVVAEQGGQLTETSTESLARLVAQFFQGLFDAIAGRLGFVYEADKVEQILDAIRDETIDARRAGTDTFSVVKAVRGTLLQRIAQNGNDAFEHIKPFFDKMLGVADSRMLDSGIPALIEIAKIFHARTGGEGQAPSFFEARTAEIGKFMNSYTRITTDLQKNPELKKEVLRLLRNPGAKGDAGAISRAGAVRKLLRRIRNYMDASGVQIGDRGKDYFPWVFDPRKIQENSDWFRKILADPRFDPNMQAILANINNAIVEENTRKKNQGGAAKFETPREPITKEDLIERMMMGLEQSEGLADTNLDPSRAGTTPFFGAMNKRTLGFLIGEADPLNLVEMEAILEENLAEAEKISLGLRGKTRGPNKTAAIKRAFERLPA</sequence>
<name>X0SWU7_9ZZZZ</name>
<reference evidence="1" key="1">
    <citation type="journal article" date="2014" name="Front. Microbiol.">
        <title>High frequency of phylogenetically diverse reductive dehalogenase-homologous genes in deep subseafloor sedimentary metagenomes.</title>
        <authorList>
            <person name="Kawai M."/>
            <person name="Futagami T."/>
            <person name="Toyoda A."/>
            <person name="Takaki Y."/>
            <person name="Nishi S."/>
            <person name="Hori S."/>
            <person name="Arai W."/>
            <person name="Tsubouchi T."/>
            <person name="Morono Y."/>
            <person name="Uchiyama I."/>
            <person name="Ito T."/>
            <person name="Fujiyama A."/>
            <person name="Inagaki F."/>
            <person name="Takami H."/>
        </authorList>
    </citation>
    <scope>NUCLEOTIDE SEQUENCE</scope>
    <source>
        <strain evidence="1">Expedition CK06-06</strain>
    </source>
</reference>
<gene>
    <name evidence="1" type="ORF">S01H1_01371</name>
</gene>